<dbReference type="Gene3D" id="3.20.20.70">
    <property type="entry name" value="Aldolase class I"/>
    <property type="match status" value="1"/>
</dbReference>
<organism evidence="7 8">
    <name type="scientific">Microbacterium paraoxydans</name>
    <dbReference type="NCBI Taxonomy" id="199592"/>
    <lineage>
        <taxon>Bacteria</taxon>
        <taxon>Bacillati</taxon>
        <taxon>Actinomycetota</taxon>
        <taxon>Actinomycetes</taxon>
        <taxon>Micrococcales</taxon>
        <taxon>Microbacteriaceae</taxon>
        <taxon>Microbacterium</taxon>
    </lineage>
</organism>
<dbReference type="InterPro" id="IPR017853">
    <property type="entry name" value="GH"/>
</dbReference>
<dbReference type="PRINTS" id="PR00743">
    <property type="entry name" value="GLHYDRLASE36"/>
</dbReference>
<dbReference type="Gene3D" id="2.70.98.60">
    <property type="entry name" value="alpha-galactosidase from lactobacil brevis"/>
    <property type="match status" value="1"/>
</dbReference>
<comment type="catalytic activity">
    <reaction evidence="1">
        <text>Hydrolysis of terminal, non-reducing alpha-D-galactose residues in alpha-D-galactosides, including galactose oligosaccharides, galactomannans and galactolipids.</text>
        <dbReference type="EC" id="3.2.1.22"/>
    </reaction>
</comment>
<name>A0ABS5IMB1_9MICO</name>
<feature type="domain" description="Glycosyl hydrolase family 36 C-terminal" evidence="5">
    <location>
        <begin position="627"/>
        <end position="718"/>
    </location>
</feature>
<dbReference type="EC" id="3.2.1.22" evidence="2"/>
<evidence type="ECO:0000256" key="4">
    <source>
        <dbReference type="ARBA" id="ARBA00023295"/>
    </source>
</evidence>
<dbReference type="PANTHER" id="PTHR43053">
    <property type="entry name" value="GLYCOSIDASE FAMILY 31"/>
    <property type="match status" value="1"/>
</dbReference>
<dbReference type="InterPro" id="IPR050985">
    <property type="entry name" value="Alpha-glycosidase_related"/>
</dbReference>
<evidence type="ECO:0000256" key="3">
    <source>
        <dbReference type="ARBA" id="ARBA00022801"/>
    </source>
</evidence>
<dbReference type="InterPro" id="IPR013785">
    <property type="entry name" value="Aldolase_TIM"/>
</dbReference>
<evidence type="ECO:0000256" key="1">
    <source>
        <dbReference type="ARBA" id="ARBA00001255"/>
    </source>
</evidence>
<proteinExistence type="predicted"/>
<dbReference type="InterPro" id="IPR013780">
    <property type="entry name" value="Glyco_hydro_b"/>
</dbReference>
<dbReference type="Pfam" id="PF16875">
    <property type="entry name" value="Glyco_hydro_36N"/>
    <property type="match status" value="1"/>
</dbReference>
<keyword evidence="3 7" id="KW-0378">Hydrolase</keyword>
<dbReference type="InterPro" id="IPR031705">
    <property type="entry name" value="Glyco_hydro_36_C"/>
</dbReference>
<dbReference type="InterPro" id="IPR002252">
    <property type="entry name" value="Glyco_hydro_36"/>
</dbReference>
<dbReference type="EMBL" id="JAGTUK010000002">
    <property type="protein sequence ID" value="MBS0024089.1"/>
    <property type="molecule type" value="Genomic_DNA"/>
</dbReference>
<dbReference type="Proteomes" id="UP000678243">
    <property type="component" value="Unassembled WGS sequence"/>
</dbReference>
<evidence type="ECO:0000259" key="6">
    <source>
        <dbReference type="Pfam" id="PF16875"/>
    </source>
</evidence>
<dbReference type="SUPFAM" id="SSF51445">
    <property type="entry name" value="(Trans)glycosidases"/>
    <property type="match status" value="1"/>
</dbReference>
<dbReference type="Pfam" id="PF02065">
    <property type="entry name" value="Melibiase"/>
    <property type="match status" value="1"/>
</dbReference>
<keyword evidence="4 7" id="KW-0326">Glycosidase</keyword>
<keyword evidence="8" id="KW-1185">Reference proteome</keyword>
<dbReference type="InterPro" id="IPR031704">
    <property type="entry name" value="Glyco_hydro_36_N"/>
</dbReference>
<protein>
    <recommendedName>
        <fullName evidence="2">alpha-galactosidase</fullName>
        <ecNumber evidence="2">3.2.1.22</ecNumber>
    </recommendedName>
</protein>
<evidence type="ECO:0000313" key="8">
    <source>
        <dbReference type="Proteomes" id="UP000678243"/>
    </source>
</evidence>
<dbReference type="GO" id="GO:0004557">
    <property type="term" value="F:alpha-galactosidase activity"/>
    <property type="evidence" value="ECO:0007669"/>
    <property type="project" value="UniProtKB-EC"/>
</dbReference>
<dbReference type="Pfam" id="PF16874">
    <property type="entry name" value="Glyco_hydro_36C"/>
    <property type="match status" value="1"/>
</dbReference>
<gene>
    <name evidence="7" type="ORF">KE274_08180</name>
</gene>
<dbReference type="Gene3D" id="2.60.40.1180">
    <property type="entry name" value="Golgi alpha-mannosidase II"/>
    <property type="match status" value="1"/>
</dbReference>
<evidence type="ECO:0000259" key="5">
    <source>
        <dbReference type="Pfam" id="PF16874"/>
    </source>
</evidence>
<evidence type="ECO:0000313" key="7">
    <source>
        <dbReference type="EMBL" id="MBS0024089.1"/>
    </source>
</evidence>
<feature type="domain" description="Glycosyl hydrolase family 36 N-terminal" evidence="6">
    <location>
        <begin position="37"/>
        <end position="263"/>
    </location>
</feature>
<dbReference type="CDD" id="cd14791">
    <property type="entry name" value="GH36"/>
    <property type="match status" value="1"/>
</dbReference>
<comment type="caution">
    <text evidence="7">The sequence shown here is derived from an EMBL/GenBank/DDBJ whole genome shotgun (WGS) entry which is preliminary data.</text>
</comment>
<evidence type="ECO:0000256" key="2">
    <source>
        <dbReference type="ARBA" id="ARBA00012755"/>
    </source>
</evidence>
<accession>A0ABS5IMB1</accession>
<dbReference type="InterPro" id="IPR038417">
    <property type="entry name" value="Alpga-gal_N_sf"/>
</dbReference>
<sequence>MKLHDEQKVRDGVTVTPEYAHLSRSGTSIVFAFDVFGLPSVAHWGAALGEADLAGLLATTSPAAMNSSLDLPRSFSIAASRAFGWSGTPALDVRDDDVVIERFQLHGVDHDDEGVRFTLRDESGAVDAVFAYRLDAAGVLHADVRIDNRTPDRWIDVAAARLLLPLPARAQELLDFTGRWTHEHDPQRSELRDGTWLRSSRRGRPGHDSAFLTTAGTRGFRFRSGEVWAAHLAWSGNQEVLVERLPEGAGVHSSVLGAGELLDAGEAGLGPGESYHSPAALFAWSDHGLDGLTARFHDSLRARPTHPRTPRPLLLNTWEAVHFDHDFDTLSELARLAAEVGVERFVLDDGWFHGRRGDTAGLGDWYVDETVWPQGLRPLADHVHGLGMQFGLWVEPEMVNPDSDLARAHPDWILGEDPRLESRHQFVLDLSQDEVVSYLVERLDDIVVSSAADFLKWDHNRDLHAATGPRGNRRVHAHTLGVYRVFEELRRRHPHLEVESCASGGARADLGILRYTDRVWASDCNDPVERQAIQRWTQTLLPPELIGAHVGPTESHTTHRHADFSFRAITALFGHAGLEWDLTRLTPQEKAQVAAWTALYRELRGLLHGGTTVRADDVDTGALLHGVVDATQTEAVFAWARTATSATAHSPRVPIPGLDPARRYRVRLREEVGAAHRHQVADPEWIAAASEREFTGAVLAQGLPLPVLNPGQAMLLHLTATTGR</sequence>
<dbReference type="PANTHER" id="PTHR43053:SF3">
    <property type="entry name" value="ALPHA-GALACTOSIDASE C-RELATED"/>
    <property type="match status" value="1"/>
</dbReference>
<reference evidence="7 8" key="1">
    <citation type="submission" date="2021-04" db="EMBL/GenBank/DDBJ databases">
        <title>Whole genome analysis of root endophytic bacterium Microbacterium paraoxydans ku-mp colonizing RP-bio226 rice variety.</title>
        <authorList>
            <person name="Ulaganathan K."/>
            <person name="Latha B."/>
        </authorList>
    </citation>
    <scope>NUCLEOTIDE SEQUENCE [LARGE SCALE GENOMIC DNA]</scope>
    <source>
        <strain evidence="8">ku-mp</strain>
    </source>
</reference>